<keyword evidence="3" id="KW-0238">DNA-binding</keyword>
<reference evidence="6 7" key="1">
    <citation type="submission" date="2016-10" db="EMBL/GenBank/DDBJ databases">
        <authorList>
            <person name="de Groot N.N."/>
        </authorList>
    </citation>
    <scope>NUCLEOTIDE SEQUENCE [LARGE SCALE GENOMIC DNA]</scope>
    <source>
        <strain evidence="6 7">DSM 15893</strain>
    </source>
</reference>
<dbReference type="SUPFAM" id="SSF116734">
    <property type="entry name" value="DNA methylase specificity domain"/>
    <property type="match status" value="2"/>
</dbReference>
<dbReference type="GO" id="GO:0009307">
    <property type="term" value="P:DNA restriction-modification system"/>
    <property type="evidence" value="ECO:0007669"/>
    <property type="project" value="UniProtKB-KW"/>
</dbReference>
<dbReference type="OrthoDB" id="9798929at2"/>
<dbReference type="InterPro" id="IPR052021">
    <property type="entry name" value="Type-I_RS_S_subunit"/>
</dbReference>
<dbReference type="PANTHER" id="PTHR30408">
    <property type="entry name" value="TYPE-1 RESTRICTION ENZYME ECOKI SPECIFICITY PROTEIN"/>
    <property type="match status" value="1"/>
</dbReference>
<organism evidence="6 7">
    <name type="scientific">Enterovibrio norvegicus DSM 15893</name>
    <dbReference type="NCBI Taxonomy" id="1121869"/>
    <lineage>
        <taxon>Bacteria</taxon>
        <taxon>Pseudomonadati</taxon>
        <taxon>Pseudomonadota</taxon>
        <taxon>Gammaproteobacteria</taxon>
        <taxon>Vibrionales</taxon>
        <taxon>Vibrionaceae</taxon>
        <taxon>Enterovibrio</taxon>
    </lineage>
</organism>
<dbReference type="Proteomes" id="UP000182692">
    <property type="component" value="Unassembled WGS sequence"/>
</dbReference>
<dbReference type="InterPro" id="IPR044946">
    <property type="entry name" value="Restrct_endonuc_typeI_TRD_sf"/>
</dbReference>
<protein>
    <submittedName>
        <fullName evidence="6">Type I restriction enzyme, S subunit</fullName>
    </submittedName>
</protein>
<dbReference type="RefSeq" id="WP_074926774.1">
    <property type="nucleotide sequence ID" value="NZ_FOWR01000012.1"/>
</dbReference>
<accession>A0A1I5PGM1</accession>
<evidence type="ECO:0000256" key="3">
    <source>
        <dbReference type="ARBA" id="ARBA00023125"/>
    </source>
</evidence>
<dbReference type="GeneID" id="35871440"/>
<dbReference type="Gene3D" id="3.90.220.20">
    <property type="entry name" value="DNA methylase specificity domains"/>
    <property type="match status" value="2"/>
</dbReference>
<feature type="domain" description="Type I restriction modification DNA specificity" evidence="5">
    <location>
        <begin position="38"/>
        <end position="192"/>
    </location>
</feature>
<feature type="coiled-coil region" evidence="4">
    <location>
        <begin position="175"/>
        <end position="202"/>
    </location>
</feature>
<evidence type="ECO:0000259" key="5">
    <source>
        <dbReference type="Pfam" id="PF01420"/>
    </source>
</evidence>
<feature type="domain" description="Type I restriction modification DNA specificity" evidence="5">
    <location>
        <begin position="227"/>
        <end position="403"/>
    </location>
</feature>
<dbReference type="CDD" id="cd17246">
    <property type="entry name" value="RMtype1_S_SonII-TRD2-CR2_like"/>
    <property type="match status" value="1"/>
</dbReference>
<dbReference type="STRING" id="1121869.SAMN03084138_01959"/>
<name>A0A1I5PGM1_9GAMM</name>
<dbReference type="InterPro" id="IPR000055">
    <property type="entry name" value="Restrct_endonuc_typeI_TRD"/>
</dbReference>
<sequence length="434" mass="47907">MNNSLPEGWKVSTIIDLGRNHKDCVQTGPFGAQLHAEDYVADGVPLILIKNIKDSGLDMKGIPRISQEDANRLKRYQLDEGDIVFSRVGRVGSCFLATENEVGWVISGQTLRMRVCDELIDSSYLLYALRSEQVQKDIIGESVGSTRTSINTTILENLEVNVPPLPEQNKIAEILTSVDDVIEKTQAQIDKLKDLKTGMMQELLTRGVGVDGKPYTEFKDSPVGRIPVGWEVRPLGDLASFVTSGSRGWAQYYAENGPVFIRIGNLTREHINFRFKDVIHVRPPNSAEGKRTLVQSGDVLISITADLGVIAVVNDDIGEAYVNQHVSLVRLKEPKISRWVGHFLSSDDSQKQFIANNDAGAKAGLNLTAIRNTQVAIPDLSELELIVEALDAVDLSISQKREKLRKISDTKKALMQDLLTGKIRVNVGLKALVN</sequence>
<dbReference type="Pfam" id="PF01420">
    <property type="entry name" value="Methylase_S"/>
    <property type="match status" value="2"/>
</dbReference>
<evidence type="ECO:0000313" key="6">
    <source>
        <dbReference type="EMBL" id="SFP33268.1"/>
    </source>
</evidence>
<evidence type="ECO:0000313" key="7">
    <source>
        <dbReference type="Proteomes" id="UP000182692"/>
    </source>
</evidence>
<evidence type="ECO:0000256" key="1">
    <source>
        <dbReference type="ARBA" id="ARBA00010923"/>
    </source>
</evidence>
<comment type="similarity">
    <text evidence="1">Belongs to the type-I restriction system S methylase family.</text>
</comment>
<proteinExistence type="inferred from homology"/>
<dbReference type="EMBL" id="FOWR01000012">
    <property type="protein sequence ID" value="SFP33268.1"/>
    <property type="molecule type" value="Genomic_DNA"/>
</dbReference>
<evidence type="ECO:0000256" key="2">
    <source>
        <dbReference type="ARBA" id="ARBA00022747"/>
    </source>
</evidence>
<keyword evidence="2" id="KW-0680">Restriction system</keyword>
<dbReference type="Gene3D" id="1.10.287.1120">
    <property type="entry name" value="Bipartite methylase S protein"/>
    <property type="match status" value="1"/>
</dbReference>
<dbReference type="PANTHER" id="PTHR30408:SF12">
    <property type="entry name" value="TYPE I RESTRICTION ENZYME MJAVIII SPECIFICITY SUBUNIT"/>
    <property type="match status" value="1"/>
</dbReference>
<dbReference type="AlphaFoldDB" id="A0A1I5PGM1"/>
<evidence type="ECO:0000256" key="4">
    <source>
        <dbReference type="SAM" id="Coils"/>
    </source>
</evidence>
<keyword evidence="4" id="KW-0175">Coiled coil</keyword>
<gene>
    <name evidence="6" type="ORF">SAMN03084138_01959</name>
</gene>
<dbReference type="GO" id="GO:0003677">
    <property type="term" value="F:DNA binding"/>
    <property type="evidence" value="ECO:0007669"/>
    <property type="project" value="UniProtKB-KW"/>
</dbReference>